<feature type="non-terminal residue" evidence="2">
    <location>
        <position position="1057"/>
    </location>
</feature>
<feature type="compositionally biased region" description="Low complexity" evidence="1">
    <location>
        <begin position="370"/>
        <end position="383"/>
    </location>
</feature>
<proteinExistence type="predicted"/>
<protein>
    <submittedName>
        <fullName evidence="2">Uncharacterized protein</fullName>
    </submittedName>
</protein>
<reference evidence="2" key="2">
    <citation type="submission" date="2021-08" db="EMBL/GenBank/DDBJ databases">
        <authorList>
            <person name="Gostincar C."/>
            <person name="Sun X."/>
            <person name="Song Z."/>
            <person name="Gunde-Cimerman N."/>
        </authorList>
    </citation>
    <scope>NUCLEOTIDE SEQUENCE</scope>
    <source>
        <strain evidence="2">EXF-9298</strain>
    </source>
</reference>
<feature type="region of interest" description="Disordered" evidence="1">
    <location>
        <begin position="254"/>
        <end position="344"/>
    </location>
</feature>
<evidence type="ECO:0000313" key="2">
    <source>
        <dbReference type="EMBL" id="KAG9981783.1"/>
    </source>
</evidence>
<keyword evidence="3" id="KW-1185">Reference proteome</keyword>
<feature type="region of interest" description="Disordered" evidence="1">
    <location>
        <begin position="59"/>
        <end position="129"/>
    </location>
</feature>
<reference evidence="2" key="1">
    <citation type="journal article" date="2021" name="J Fungi (Basel)">
        <title>Virulence traits and population genomics of the black yeast Aureobasidium melanogenum.</title>
        <authorList>
            <person name="Cernosa A."/>
            <person name="Sun X."/>
            <person name="Gostincar C."/>
            <person name="Fang C."/>
            <person name="Gunde-Cimerman N."/>
            <person name="Song Z."/>
        </authorList>
    </citation>
    <scope>NUCLEOTIDE SEQUENCE</scope>
    <source>
        <strain evidence="2">EXF-9298</strain>
    </source>
</reference>
<feature type="compositionally biased region" description="Polar residues" evidence="1">
    <location>
        <begin position="263"/>
        <end position="300"/>
    </location>
</feature>
<dbReference type="AlphaFoldDB" id="A0A9P8FSZ7"/>
<evidence type="ECO:0000313" key="3">
    <source>
        <dbReference type="Proteomes" id="UP000729357"/>
    </source>
</evidence>
<gene>
    <name evidence="2" type="ORF">KCU98_g7231</name>
</gene>
<feature type="compositionally biased region" description="Polar residues" evidence="1">
    <location>
        <begin position="795"/>
        <end position="808"/>
    </location>
</feature>
<feature type="compositionally biased region" description="Low complexity" evidence="1">
    <location>
        <begin position="1012"/>
        <end position="1033"/>
    </location>
</feature>
<feature type="compositionally biased region" description="Low complexity" evidence="1">
    <location>
        <begin position="325"/>
        <end position="336"/>
    </location>
</feature>
<feature type="region of interest" description="Disordered" evidence="1">
    <location>
        <begin position="1005"/>
        <end position="1057"/>
    </location>
</feature>
<evidence type="ECO:0000256" key="1">
    <source>
        <dbReference type="SAM" id="MobiDB-lite"/>
    </source>
</evidence>
<feature type="compositionally biased region" description="Pro residues" evidence="1">
    <location>
        <begin position="90"/>
        <end position="106"/>
    </location>
</feature>
<dbReference type="EMBL" id="JAHFXS010000802">
    <property type="protein sequence ID" value="KAG9981783.1"/>
    <property type="molecule type" value="Genomic_DNA"/>
</dbReference>
<name>A0A9P8FSZ7_AURME</name>
<sequence>MPYIIPHVNDLNPRLPRMLIGHRILPETNPLRRFEEHKRETWARDYSYMCLVGIIPAKEPSKGRPDRRLPQAPLPPGLHARKLLGKPLPLELPTPPPPPGPSPSPRPPEHVLRRNPIAASPLGRSKKPNVLVTTESCDAPWKRVFGRIPPRVLATIPENINNITMAPRPTTDEDLCLVPQGSENAVPTVRGIIEEYYEDQEYQHSNFQEKETPLKEKRNPVYLSPEQAQYTAEAIHRSNVNSAVRSTAVRLPPKAKQVLGSPQPINNNSDWHLSNSFEQSPLHSKGNSVNSLRHSASSKVASLLNPTKARKPSTSSLAHSKVVKHTSSSSYHTTGLHTHKNTTLSFSPIKHSSILSSNIMSAQGSPTKQAAAGASSDKGSAKSPVSPNKPAASPKKEVSSLKRAMSTLLTPNRAPEDVPPPPPKKDTPPPVTDKPTHLKMSSNIVDVGRPSDAYSGNGFAATAESTDDENHSIQSRETITVAFGDECSPVKEVKSGVVKMTHQPYSPFVGQKATFEADPKLVKDINEEFQSPPMDSTFFHSPQIGKKVSPKSAEKAKTPRFIAGGLLEGGLLPATTYQPPPEVEEQVRPKTEIYSPSMYSVTNGHDVFRVSFLLFSTFLFSTIDPSTCALLCLAPSSSAEQYWKLLLTAAAQEAVSTPVVPSNSPTNDDKQVDGTLPRARIPGIQYIKTVQDNEYVYRPEDHTFNRHRGETPVMTYDFATAGAQQSQARSVSGPATVQTPTNNVTGYNGMPFEHPSAVPLPLRRTSRDNSSRSSSGRSLRDRYRETGGLGIELSEPTNNYYTHDNGTTLGIDGDGNFERRRDTVAMKSPDYFTKQGNFDTPPSQLPMSDERKYRSFMDESYKELNHAMHTRHDAEVSKLDILADKIDQIFADNRKLRKDVDGIHVEERKHREAVDVIAANNYLTRENLETIVTENRKMRNSISDMAEHILDHEKLELLVDKIVERLHPTIVRGIEKNDLNTERILACIDKRHEQVLKEFDHHKYKQGKTMRASPSSSAGQFSPSSQGFFSPSFNGHFSPSFKGYRNPGKYSEEPSER</sequence>
<comment type="caution">
    <text evidence="2">The sequence shown here is derived from an EMBL/GenBank/DDBJ whole genome shotgun (WGS) entry which is preliminary data.</text>
</comment>
<feature type="compositionally biased region" description="Pro residues" evidence="1">
    <location>
        <begin position="417"/>
        <end position="432"/>
    </location>
</feature>
<feature type="region of interest" description="Disordered" evidence="1">
    <location>
        <begin position="746"/>
        <end position="848"/>
    </location>
</feature>
<accession>A0A9P8FSZ7</accession>
<feature type="region of interest" description="Disordered" evidence="1">
    <location>
        <begin position="361"/>
        <end position="473"/>
    </location>
</feature>
<organism evidence="2 3">
    <name type="scientific">Aureobasidium melanogenum</name>
    <name type="common">Aureobasidium pullulans var. melanogenum</name>
    <dbReference type="NCBI Taxonomy" id="46634"/>
    <lineage>
        <taxon>Eukaryota</taxon>
        <taxon>Fungi</taxon>
        <taxon>Dikarya</taxon>
        <taxon>Ascomycota</taxon>
        <taxon>Pezizomycotina</taxon>
        <taxon>Dothideomycetes</taxon>
        <taxon>Dothideomycetidae</taxon>
        <taxon>Dothideales</taxon>
        <taxon>Saccotheciaceae</taxon>
        <taxon>Aureobasidium</taxon>
    </lineage>
</organism>
<feature type="compositionally biased region" description="Basic and acidic residues" evidence="1">
    <location>
        <begin position="59"/>
        <end position="69"/>
    </location>
</feature>
<dbReference type="Proteomes" id="UP000729357">
    <property type="component" value="Unassembled WGS sequence"/>
</dbReference>
<feature type="compositionally biased region" description="Polar residues" evidence="1">
    <location>
        <begin position="834"/>
        <end position="846"/>
    </location>
</feature>